<protein>
    <submittedName>
        <fullName evidence="1">Uncharacterized protein</fullName>
    </submittedName>
</protein>
<dbReference type="EMBL" id="CAJNYV010001885">
    <property type="protein sequence ID" value="CAF3444092.1"/>
    <property type="molecule type" value="Genomic_DNA"/>
</dbReference>
<comment type="caution">
    <text evidence="1">The sequence shown here is derived from an EMBL/GenBank/DDBJ whole genome shotgun (WGS) entry which is preliminary data.</text>
</comment>
<evidence type="ECO:0000313" key="1">
    <source>
        <dbReference type="EMBL" id="CAF3444092.1"/>
    </source>
</evidence>
<dbReference type="PANTHER" id="PTHR33481:SF1">
    <property type="entry name" value="ENDONUCLEASE_EXONUCLEASE_PHOSPHATASE DOMAIN-CONTAINING PROTEIN-RELATED"/>
    <property type="match status" value="1"/>
</dbReference>
<evidence type="ECO:0000313" key="3">
    <source>
        <dbReference type="Proteomes" id="UP000663865"/>
    </source>
</evidence>
<gene>
    <name evidence="1" type="ORF">KIK155_LOCUS11888</name>
    <name evidence="2" type="ORF">TOA249_LOCUS31481</name>
</gene>
<dbReference type="EMBL" id="CAJOBS010006385">
    <property type="protein sequence ID" value="CAF4912256.1"/>
    <property type="molecule type" value="Genomic_DNA"/>
</dbReference>
<dbReference type="AlphaFoldDB" id="A0A818D9M1"/>
<reference evidence="1" key="1">
    <citation type="submission" date="2021-02" db="EMBL/GenBank/DDBJ databases">
        <authorList>
            <person name="Nowell W R."/>
        </authorList>
    </citation>
    <scope>NUCLEOTIDE SEQUENCE</scope>
</reference>
<dbReference type="PANTHER" id="PTHR33481">
    <property type="entry name" value="REVERSE TRANSCRIPTASE"/>
    <property type="match status" value="1"/>
</dbReference>
<name>A0A818D9M1_9BILA</name>
<dbReference type="Proteomes" id="UP000663865">
    <property type="component" value="Unassembled WGS sequence"/>
</dbReference>
<proteinExistence type="predicted"/>
<organism evidence="1 3">
    <name type="scientific">Rotaria socialis</name>
    <dbReference type="NCBI Taxonomy" id="392032"/>
    <lineage>
        <taxon>Eukaryota</taxon>
        <taxon>Metazoa</taxon>
        <taxon>Spiralia</taxon>
        <taxon>Gnathifera</taxon>
        <taxon>Rotifera</taxon>
        <taxon>Eurotatoria</taxon>
        <taxon>Bdelloidea</taxon>
        <taxon>Philodinida</taxon>
        <taxon>Philodinidae</taxon>
        <taxon>Rotaria</taxon>
    </lineage>
</organism>
<evidence type="ECO:0000313" key="2">
    <source>
        <dbReference type="EMBL" id="CAF4912256.1"/>
    </source>
</evidence>
<accession>A0A818D9M1</accession>
<dbReference type="Proteomes" id="UP000663838">
    <property type="component" value="Unassembled WGS sequence"/>
</dbReference>
<sequence length="296" mass="33709">NIESHFDIFLTRNWADGHGLRFSAEKTVAMVFTRRRGLFYPNITLYGSPIRIVDEFKFLGLIFDSRLTWIPHFKQLRKKCLKALDILKVVSHTSWGADRRTLHRLYTSLVLSKLNYGSQIYSSATPSRLKMLDPIHNLGIRLVTGAFRSSPVVSLYAESGEHPLELHREELCLSYLFRLNILPDSDISMTIKQAIANPLLLPNCKYQSYIVRMTNLLPNLDEHPSMVMPYSYQVIPPWMLPRAVICRKINQLGSKSETPANITRNMFLSHMSDHVGAVPIYTDGSKSENGVAFAAV</sequence>
<feature type="non-terminal residue" evidence="1">
    <location>
        <position position="1"/>
    </location>
</feature>